<gene>
    <name evidence="7" type="ORF">CEPIT_LOCUS39315</name>
</gene>
<dbReference type="InterPro" id="IPR000571">
    <property type="entry name" value="Znf_CCCH"/>
</dbReference>
<feature type="region of interest" description="Disordered" evidence="5">
    <location>
        <begin position="1"/>
        <end position="59"/>
    </location>
</feature>
<evidence type="ECO:0000313" key="7">
    <source>
        <dbReference type="EMBL" id="CAH9141678.1"/>
    </source>
</evidence>
<feature type="domain" description="C3H1-type" evidence="6">
    <location>
        <begin position="324"/>
        <end position="351"/>
    </location>
</feature>
<feature type="compositionally biased region" description="Polar residues" evidence="5">
    <location>
        <begin position="214"/>
        <end position="229"/>
    </location>
</feature>
<sequence>MDVDDEYEEIEEEIEEEEEEEEQTGEEFEFEEDESEDEAVEEAGAEDDEELVSSNAIDSRKDIAEVCKEAASVAEVEEELTLVNGSSVKNQETDKEVKAEVGTENAVRLTQVIEEDNVKEELDRKGPAAIAQGLTAFEKIDHGKVQGMNEYAAAEVVEEQAPAIINDHKEENGQVVDPAWLDKGLGSNSATLQEPVAILSLDFSVVRNNHDNYRNSSPNLANEGNQSAVHGNKPHSDDNSISLHKGGVPEKAFGCETSAENAEIFGIDGASKGTIGAQYCKDLSDREAAQAQDVEDMDISPRSDVPHSRPRSSPPGSQSNEKNKRQAIICDFFSKGWCIKGNSCRFLHVRDNAASSPKEGGVDAKLKGTLEGLKDTTPILAKNMPSDPALSCVEREATLRSKSGEELPVEKSDPLSITSLKDNDKGMEYFEPKPYLANHSCSSLSVPKDCSQTYGNISFDKGLPSKNYRNAGVPTYLSHLEGIRTKEIQSLHAVPPGLQKPVEGGKERSVSGSVVSLQHRSPPISCSESELISHVDVSAFTQQSSLCKPKPFIDNWERSIPFRPSFLITRRMLSGASLYDPIRDSIEQTKAQDKPSQSPMSGQDTSVSGTHACENADPIVTGGLFPDQSSNKQSVSSHSSHKDTVRRKLSEKENELNDTAGSPHENVRTSSKGKQLLKSTDFRGNTETDKAHYGNHTMQKNGLKRKMEVKAEKAKGRNNVDVLVLQESKAGKQFQAALVEFIKDLLKPTWHLGFVSRDAYKIIVKKTADKVMGALNPQQIPDTSESVKEYLSCAQPKLEKLVNGYVDKYGHL</sequence>
<feature type="region of interest" description="Disordered" evidence="5">
    <location>
        <begin position="214"/>
        <end position="245"/>
    </location>
</feature>
<dbReference type="InterPro" id="IPR036855">
    <property type="entry name" value="Znf_CCCH_sf"/>
</dbReference>
<proteinExistence type="predicted"/>
<feature type="region of interest" description="Disordered" evidence="5">
    <location>
        <begin position="287"/>
        <end position="323"/>
    </location>
</feature>
<dbReference type="GO" id="GO:0008270">
    <property type="term" value="F:zinc ion binding"/>
    <property type="evidence" value="ECO:0007669"/>
    <property type="project" value="UniProtKB-KW"/>
</dbReference>
<evidence type="ECO:0000256" key="4">
    <source>
        <dbReference type="PROSITE-ProRule" id="PRU00723"/>
    </source>
</evidence>
<accession>A0AAV0G268</accession>
<dbReference type="PANTHER" id="PTHR36886:SF3">
    <property type="entry name" value="PROTEIN FRIGIDA-ESSENTIAL 1"/>
    <property type="match status" value="1"/>
</dbReference>
<reference evidence="7" key="1">
    <citation type="submission" date="2022-07" db="EMBL/GenBank/DDBJ databases">
        <authorList>
            <person name="Macas J."/>
            <person name="Novak P."/>
            <person name="Neumann P."/>
        </authorList>
    </citation>
    <scope>NUCLEOTIDE SEQUENCE</scope>
</reference>
<dbReference type="EMBL" id="CAMAPF010001033">
    <property type="protein sequence ID" value="CAH9141678.1"/>
    <property type="molecule type" value="Genomic_DNA"/>
</dbReference>
<feature type="compositionally biased region" description="Basic and acidic residues" evidence="5">
    <location>
        <begin position="640"/>
        <end position="655"/>
    </location>
</feature>
<protein>
    <recommendedName>
        <fullName evidence="6">C3H1-type domain-containing protein</fullName>
    </recommendedName>
</protein>
<organism evidence="7 8">
    <name type="scientific">Cuscuta epithymum</name>
    <dbReference type="NCBI Taxonomy" id="186058"/>
    <lineage>
        <taxon>Eukaryota</taxon>
        <taxon>Viridiplantae</taxon>
        <taxon>Streptophyta</taxon>
        <taxon>Embryophyta</taxon>
        <taxon>Tracheophyta</taxon>
        <taxon>Spermatophyta</taxon>
        <taxon>Magnoliopsida</taxon>
        <taxon>eudicotyledons</taxon>
        <taxon>Gunneridae</taxon>
        <taxon>Pentapetalae</taxon>
        <taxon>asterids</taxon>
        <taxon>lamiids</taxon>
        <taxon>Solanales</taxon>
        <taxon>Convolvulaceae</taxon>
        <taxon>Cuscuteae</taxon>
        <taxon>Cuscuta</taxon>
        <taxon>Cuscuta subgen. Cuscuta</taxon>
    </lineage>
</organism>
<dbReference type="InterPro" id="IPR052650">
    <property type="entry name" value="Zinc_finger_CCCH"/>
</dbReference>
<keyword evidence="3 4" id="KW-0862">Zinc</keyword>
<dbReference type="Pfam" id="PF00642">
    <property type="entry name" value="zf-CCCH"/>
    <property type="match status" value="1"/>
</dbReference>
<evidence type="ECO:0000259" key="6">
    <source>
        <dbReference type="PROSITE" id="PS50103"/>
    </source>
</evidence>
<feature type="region of interest" description="Disordered" evidence="5">
    <location>
        <begin position="401"/>
        <end position="420"/>
    </location>
</feature>
<comment type="caution">
    <text evidence="7">The sequence shown here is derived from an EMBL/GenBank/DDBJ whole genome shotgun (WGS) entry which is preliminary data.</text>
</comment>
<keyword evidence="2 4" id="KW-0863">Zinc-finger</keyword>
<dbReference type="PROSITE" id="PS50103">
    <property type="entry name" value="ZF_C3H1"/>
    <property type="match status" value="1"/>
</dbReference>
<evidence type="ECO:0000313" key="8">
    <source>
        <dbReference type="Proteomes" id="UP001152523"/>
    </source>
</evidence>
<evidence type="ECO:0000256" key="2">
    <source>
        <dbReference type="ARBA" id="ARBA00022771"/>
    </source>
</evidence>
<dbReference type="PANTHER" id="PTHR36886">
    <property type="entry name" value="PROTEIN FRIGIDA-ESSENTIAL 1"/>
    <property type="match status" value="1"/>
</dbReference>
<dbReference type="Proteomes" id="UP001152523">
    <property type="component" value="Unassembled WGS sequence"/>
</dbReference>
<dbReference type="AlphaFoldDB" id="A0AAV0G268"/>
<feature type="compositionally biased region" description="Basic and acidic residues" evidence="5">
    <location>
        <begin position="401"/>
        <end position="413"/>
    </location>
</feature>
<name>A0AAV0G268_9ASTE</name>
<feature type="compositionally biased region" description="Low complexity" evidence="5">
    <location>
        <begin position="628"/>
        <end position="638"/>
    </location>
</feature>
<evidence type="ECO:0000256" key="3">
    <source>
        <dbReference type="ARBA" id="ARBA00022833"/>
    </source>
</evidence>
<dbReference type="SMART" id="SM00356">
    <property type="entry name" value="ZnF_C3H1"/>
    <property type="match status" value="1"/>
</dbReference>
<evidence type="ECO:0000256" key="1">
    <source>
        <dbReference type="ARBA" id="ARBA00022723"/>
    </source>
</evidence>
<feature type="zinc finger region" description="C3H1-type" evidence="4">
    <location>
        <begin position="324"/>
        <end position="351"/>
    </location>
</feature>
<keyword evidence="1 4" id="KW-0479">Metal-binding</keyword>
<feature type="region of interest" description="Disordered" evidence="5">
    <location>
        <begin position="588"/>
        <end position="676"/>
    </location>
</feature>
<dbReference type="Gene3D" id="4.10.1000.10">
    <property type="entry name" value="Zinc finger, CCCH-type"/>
    <property type="match status" value="1"/>
</dbReference>
<evidence type="ECO:0000256" key="5">
    <source>
        <dbReference type="SAM" id="MobiDB-lite"/>
    </source>
</evidence>
<feature type="compositionally biased region" description="Acidic residues" evidence="5">
    <location>
        <begin position="1"/>
        <end position="51"/>
    </location>
</feature>
<feature type="compositionally biased region" description="Polar residues" evidence="5">
    <location>
        <begin position="594"/>
        <end position="609"/>
    </location>
</feature>
<dbReference type="SUPFAM" id="SSF90229">
    <property type="entry name" value="CCCH zinc finger"/>
    <property type="match status" value="1"/>
</dbReference>
<keyword evidence="8" id="KW-1185">Reference proteome</keyword>